<dbReference type="EMBL" id="FOFG01000001">
    <property type="protein sequence ID" value="SEP60973.1"/>
    <property type="molecule type" value="Genomic_DNA"/>
</dbReference>
<dbReference type="Proteomes" id="UP000199647">
    <property type="component" value="Unassembled WGS sequence"/>
</dbReference>
<reference evidence="2 3" key="1">
    <citation type="submission" date="2016-10" db="EMBL/GenBank/DDBJ databases">
        <authorList>
            <person name="de Groot N.N."/>
        </authorList>
    </citation>
    <scope>NUCLEOTIDE SEQUENCE [LARGE SCALE GENOMIC DNA]</scope>
    <source>
        <strain evidence="2 3">A52C2</strain>
    </source>
</reference>
<sequence>MALMLAASTALMILGLIAVIGAIVYKIRTGHSRVETASAAAPGSVPGPGQGEAAAQGQIPAPALASLDLPAGARIAAMSLDGDHALLNVVTGEGPGTLLFMDLASGKVIRRIELAPQARADPS</sequence>
<proteinExistence type="predicted"/>
<keyword evidence="1" id="KW-1133">Transmembrane helix</keyword>
<keyword evidence="1" id="KW-0812">Transmembrane</keyword>
<evidence type="ECO:0000256" key="1">
    <source>
        <dbReference type="SAM" id="Phobius"/>
    </source>
</evidence>
<feature type="transmembrane region" description="Helical" evidence="1">
    <location>
        <begin position="6"/>
        <end position="25"/>
    </location>
</feature>
<protein>
    <submittedName>
        <fullName evidence="2">Uncharacterized protein</fullName>
    </submittedName>
</protein>
<gene>
    <name evidence="2" type="ORF">SAMN05216548_10180</name>
</gene>
<keyword evidence="1" id="KW-0472">Membrane</keyword>
<evidence type="ECO:0000313" key="3">
    <source>
        <dbReference type="Proteomes" id="UP000199647"/>
    </source>
</evidence>
<dbReference type="AlphaFoldDB" id="A0A1H8Z9F7"/>
<accession>A0A1H8Z9F7</accession>
<name>A0A1H8Z9F7_9HYPH</name>
<evidence type="ECO:0000313" key="2">
    <source>
        <dbReference type="EMBL" id="SEP60973.1"/>
    </source>
</evidence>
<keyword evidence="3" id="KW-1185">Reference proteome</keyword>
<organism evidence="2 3">
    <name type="scientific">Faunimonas pinastri</name>
    <dbReference type="NCBI Taxonomy" id="1855383"/>
    <lineage>
        <taxon>Bacteria</taxon>
        <taxon>Pseudomonadati</taxon>
        <taxon>Pseudomonadota</taxon>
        <taxon>Alphaproteobacteria</taxon>
        <taxon>Hyphomicrobiales</taxon>
        <taxon>Afifellaceae</taxon>
        <taxon>Faunimonas</taxon>
    </lineage>
</organism>